<evidence type="ECO:0000313" key="2">
    <source>
        <dbReference type="EMBL" id="CCD02267.1"/>
    </source>
</evidence>
<feature type="domain" description="MlaB-like STAS" evidence="1">
    <location>
        <begin position="29"/>
        <end position="86"/>
    </location>
</feature>
<dbReference type="InterPro" id="IPR058548">
    <property type="entry name" value="MlaB-like_STAS"/>
</dbReference>
<dbReference type="Pfam" id="PF13466">
    <property type="entry name" value="STAS_2"/>
    <property type="match status" value="1"/>
</dbReference>
<dbReference type="Gene3D" id="3.30.750.24">
    <property type="entry name" value="STAS domain"/>
    <property type="match status" value="1"/>
</dbReference>
<geneLocation type="plasmid" evidence="2 3">
    <name>AZOBR_p3</name>
</geneLocation>
<dbReference type="InterPro" id="IPR036513">
    <property type="entry name" value="STAS_dom_sf"/>
</dbReference>
<dbReference type="EMBL" id="HE577330">
    <property type="protein sequence ID" value="CCD02267.1"/>
    <property type="molecule type" value="Genomic_DNA"/>
</dbReference>
<gene>
    <name evidence="2" type="ORF">AZOBR_p310009</name>
</gene>
<proteinExistence type="predicted"/>
<dbReference type="SUPFAM" id="SSF52091">
    <property type="entry name" value="SpoIIaa-like"/>
    <property type="match status" value="1"/>
</dbReference>
<keyword evidence="3" id="KW-1185">Reference proteome</keyword>
<organism evidence="2 3">
    <name type="scientific">Azospirillum baldaniorum</name>
    <dbReference type="NCBI Taxonomy" id="1064539"/>
    <lineage>
        <taxon>Bacteria</taxon>
        <taxon>Pseudomonadati</taxon>
        <taxon>Pseudomonadota</taxon>
        <taxon>Alphaproteobacteria</taxon>
        <taxon>Rhodospirillales</taxon>
        <taxon>Azospirillaceae</taxon>
        <taxon>Azospirillum</taxon>
    </lineage>
</organism>
<name>A0A9P1JYN8_9PROT</name>
<protein>
    <recommendedName>
        <fullName evidence="1">MlaB-like STAS domain-containing protein</fullName>
    </recommendedName>
</protein>
<dbReference type="KEGG" id="abs:AZOBR_p310009"/>
<dbReference type="CDD" id="cd07043">
    <property type="entry name" value="STAS_anti-anti-sigma_factors"/>
    <property type="match status" value="1"/>
</dbReference>
<evidence type="ECO:0000313" key="3">
    <source>
        <dbReference type="Proteomes" id="UP000007319"/>
    </source>
</evidence>
<sequence>MNQPHINVGSAWRIVPVTALFHGSWALSNLIAAAGCNILVDLSELSTISARQLSALLDARRACAGAGVSLCLLDASPAVIAFFDLVQVRSFFRLEGSGQLTLKAPELDMAA</sequence>
<evidence type="ECO:0000259" key="1">
    <source>
        <dbReference type="Pfam" id="PF13466"/>
    </source>
</evidence>
<dbReference type="Proteomes" id="UP000007319">
    <property type="component" value="Plasmid AZOBR_p3"/>
</dbReference>
<dbReference type="RefSeq" id="WP_014198791.1">
    <property type="nucleotide sequence ID" value="NC_016595.1"/>
</dbReference>
<reference evidence="2 3" key="1">
    <citation type="journal article" date="2011" name="PLoS Genet.">
        <title>Azospirillum genomes reveal transition of bacteria from aquatic to terrestrial environments.</title>
        <authorList>
            <person name="Wisniewski-Dye F."/>
            <person name="Borziak K."/>
            <person name="Khalsa-Moyers G."/>
            <person name="Alexandre G."/>
            <person name="Sukharnikov L.O."/>
            <person name="Wuichet K."/>
            <person name="Hurst G.B."/>
            <person name="McDonald W.H."/>
            <person name="Robertson J.S."/>
            <person name="Barbe V."/>
            <person name="Calteau A."/>
            <person name="Rouy Z."/>
            <person name="Mangenot S."/>
            <person name="Prigent-Combaret C."/>
            <person name="Normand P."/>
            <person name="Boyer M."/>
            <person name="Siguier P."/>
            <person name="Dessaux Y."/>
            <person name="Elmerich C."/>
            <person name="Condemine G."/>
            <person name="Krishnen G."/>
            <person name="Kennedy I."/>
            <person name="Paterson A.H."/>
            <person name="Gonzalez V."/>
            <person name="Mavingui P."/>
            <person name="Zhulin I.B."/>
        </authorList>
    </citation>
    <scope>NUCLEOTIDE SEQUENCE [LARGE SCALE GENOMIC DNA]</scope>
    <source>
        <strain evidence="2 3">Sp245</strain>
    </source>
</reference>
<dbReference type="AlphaFoldDB" id="A0A9P1JYN8"/>
<accession>A0A9P1JYN8</accession>
<keyword evidence="2" id="KW-0614">Plasmid</keyword>